<gene>
    <name evidence="1" type="ORF">Zm00014a_037780</name>
</gene>
<reference evidence="1 2" key="1">
    <citation type="journal article" date="2018" name="Nat. Genet.">
        <title>Extensive intraspecific gene order and gene structural variations between Mo17 and other maize genomes.</title>
        <authorList>
            <person name="Sun S."/>
            <person name="Zhou Y."/>
            <person name="Chen J."/>
            <person name="Shi J."/>
            <person name="Zhao H."/>
            <person name="Zhao H."/>
            <person name="Song W."/>
            <person name="Zhang M."/>
            <person name="Cui Y."/>
            <person name="Dong X."/>
            <person name="Liu H."/>
            <person name="Ma X."/>
            <person name="Jiao Y."/>
            <person name="Wang B."/>
            <person name="Wei X."/>
            <person name="Stein J.C."/>
            <person name="Glaubitz J.C."/>
            <person name="Lu F."/>
            <person name="Yu G."/>
            <person name="Liang C."/>
            <person name="Fengler K."/>
            <person name="Li B."/>
            <person name="Rafalski A."/>
            <person name="Schnable P.S."/>
            <person name="Ware D.H."/>
            <person name="Buckler E.S."/>
            <person name="Lai J."/>
        </authorList>
    </citation>
    <scope>NUCLEOTIDE SEQUENCE [LARGE SCALE GENOMIC DNA]</scope>
    <source>
        <strain evidence="2">cv. Missouri 17</strain>
        <tissue evidence="1">Seedling</tissue>
    </source>
</reference>
<evidence type="ECO:0000313" key="1">
    <source>
        <dbReference type="EMBL" id="PWZ13390.1"/>
    </source>
</evidence>
<sequence>MVEKEPIRSN</sequence>
<evidence type="ECO:0000313" key="2">
    <source>
        <dbReference type="Proteomes" id="UP000251960"/>
    </source>
</evidence>
<name>A0A3L6DXK6_MAIZE</name>
<proteinExistence type="predicted"/>
<comment type="caution">
    <text evidence="1">The sequence shown here is derived from an EMBL/GenBank/DDBJ whole genome shotgun (WGS) entry which is preliminary data.</text>
</comment>
<dbReference type="Proteomes" id="UP000251960">
    <property type="component" value="Chromosome 7"/>
</dbReference>
<organism evidence="1 2">
    <name type="scientific">Zea mays</name>
    <name type="common">Maize</name>
    <dbReference type="NCBI Taxonomy" id="4577"/>
    <lineage>
        <taxon>Eukaryota</taxon>
        <taxon>Viridiplantae</taxon>
        <taxon>Streptophyta</taxon>
        <taxon>Embryophyta</taxon>
        <taxon>Tracheophyta</taxon>
        <taxon>Spermatophyta</taxon>
        <taxon>Magnoliopsida</taxon>
        <taxon>Liliopsida</taxon>
        <taxon>Poales</taxon>
        <taxon>Poaceae</taxon>
        <taxon>PACMAD clade</taxon>
        <taxon>Panicoideae</taxon>
        <taxon>Andropogonodae</taxon>
        <taxon>Andropogoneae</taxon>
        <taxon>Tripsacinae</taxon>
        <taxon>Zea</taxon>
    </lineage>
</organism>
<protein>
    <submittedName>
        <fullName evidence="1">Uncharacterized protein</fullName>
    </submittedName>
</protein>
<accession>A0A3L6DXK6</accession>
<dbReference type="EMBL" id="NCVQ01000008">
    <property type="protein sequence ID" value="PWZ13390.1"/>
    <property type="molecule type" value="Genomic_DNA"/>
</dbReference>